<protein>
    <recommendedName>
        <fullName evidence="4">DUF1639 domain-containing protein</fullName>
    </recommendedName>
</protein>
<feature type="region of interest" description="Disordered" evidence="1">
    <location>
        <begin position="112"/>
        <end position="197"/>
    </location>
</feature>
<gene>
    <name evidence="2" type="ORF">Tsubulata_039851</name>
</gene>
<feature type="compositionally biased region" description="Basic residues" evidence="1">
    <location>
        <begin position="112"/>
        <end position="123"/>
    </location>
</feature>
<dbReference type="OrthoDB" id="769821at2759"/>
<dbReference type="Pfam" id="PF07797">
    <property type="entry name" value="DUF1639"/>
    <property type="match status" value="1"/>
</dbReference>
<reference evidence="2" key="2">
    <citation type="journal article" date="2023" name="Plants (Basel)">
        <title>Annotation of the Turnera subulata (Passifloraceae) Draft Genome Reveals the S-Locus Evolved after the Divergence of Turneroideae from Passifloroideae in a Stepwise Manner.</title>
        <authorList>
            <person name="Henning P.M."/>
            <person name="Roalson E.H."/>
            <person name="Mir W."/>
            <person name="McCubbin A.G."/>
            <person name="Shore J.S."/>
        </authorList>
    </citation>
    <scope>NUCLEOTIDE SEQUENCE</scope>
    <source>
        <strain evidence="2">F60SS</strain>
    </source>
</reference>
<evidence type="ECO:0000256" key="1">
    <source>
        <dbReference type="SAM" id="MobiDB-lite"/>
    </source>
</evidence>
<feature type="compositionally biased region" description="Basic and acidic residues" evidence="1">
    <location>
        <begin position="240"/>
        <end position="256"/>
    </location>
</feature>
<dbReference type="AlphaFoldDB" id="A0A9Q0FCP2"/>
<dbReference type="EMBL" id="JAKUCV010006052">
    <property type="protein sequence ID" value="KAJ4828881.1"/>
    <property type="molecule type" value="Genomic_DNA"/>
</dbReference>
<feature type="region of interest" description="Disordered" evidence="1">
    <location>
        <begin position="61"/>
        <end position="87"/>
    </location>
</feature>
<name>A0A9Q0FCP2_9ROSI</name>
<feature type="compositionally biased region" description="Basic and acidic residues" evidence="1">
    <location>
        <begin position="176"/>
        <end position="189"/>
    </location>
</feature>
<evidence type="ECO:0000313" key="3">
    <source>
        <dbReference type="Proteomes" id="UP001141552"/>
    </source>
</evidence>
<keyword evidence="3" id="KW-1185">Reference proteome</keyword>
<organism evidence="2 3">
    <name type="scientific">Turnera subulata</name>
    <dbReference type="NCBI Taxonomy" id="218843"/>
    <lineage>
        <taxon>Eukaryota</taxon>
        <taxon>Viridiplantae</taxon>
        <taxon>Streptophyta</taxon>
        <taxon>Embryophyta</taxon>
        <taxon>Tracheophyta</taxon>
        <taxon>Spermatophyta</taxon>
        <taxon>Magnoliopsida</taxon>
        <taxon>eudicotyledons</taxon>
        <taxon>Gunneridae</taxon>
        <taxon>Pentapetalae</taxon>
        <taxon>rosids</taxon>
        <taxon>fabids</taxon>
        <taxon>Malpighiales</taxon>
        <taxon>Passifloraceae</taxon>
        <taxon>Turnera</taxon>
    </lineage>
</organism>
<dbReference type="PANTHER" id="PTHR33130">
    <property type="entry name" value="PUTATIVE (DUF1639)-RELATED"/>
    <property type="match status" value="1"/>
</dbReference>
<evidence type="ECO:0000313" key="2">
    <source>
        <dbReference type="EMBL" id="KAJ4828881.1"/>
    </source>
</evidence>
<feature type="compositionally biased region" description="Low complexity" evidence="1">
    <location>
        <begin position="215"/>
        <end position="234"/>
    </location>
</feature>
<comment type="caution">
    <text evidence="2">The sequence shown here is derived from an EMBL/GenBank/DDBJ whole genome shotgun (WGS) entry which is preliminary data.</text>
</comment>
<accession>A0A9Q0FCP2</accession>
<reference evidence="2" key="1">
    <citation type="submission" date="2022-02" db="EMBL/GenBank/DDBJ databases">
        <authorList>
            <person name="Henning P.M."/>
            <person name="McCubbin A.G."/>
            <person name="Shore J.S."/>
        </authorList>
    </citation>
    <scope>NUCLEOTIDE SEQUENCE</scope>
    <source>
        <strain evidence="2">F60SS</strain>
        <tissue evidence="2">Leaves</tissue>
    </source>
</reference>
<proteinExistence type="predicted"/>
<sequence length="368" mass="41902">MVYCVGERVRGARQTDGEVVMMGAAAAMRGAAERSKPPLHNFNLPCSWGNQRKLKCKLPADSVHGGAADRGRRNNRSPTRSYEEEGIEEVREKIMMDFKTAADRLRHELFKKSSHHHHHHHQKQQQQQQRWVSPRREADDDDEDDDDDDDDEEEEEGELSRSKSRSRSRSPPRRAPPAEKEKEKEEEVKPWNLRTRRAACKAPAPGIGGKAMTVAAAASNSNSSPGKSESAKSPRLLRGVGEKREREEKEKEKERAKFSLGLSKKEIEEDFMEMVCHRPARRPKKRPRAVQRQIDMLFPGMWLTEVTADMYTVPEVADTGKSLLPSVFFFSEIAEQMVAIIEVPEFRSLCLLTTITLVNIQEVYQSST</sequence>
<evidence type="ECO:0008006" key="4">
    <source>
        <dbReference type="Google" id="ProtNLM"/>
    </source>
</evidence>
<dbReference type="Proteomes" id="UP001141552">
    <property type="component" value="Unassembled WGS sequence"/>
</dbReference>
<feature type="compositionally biased region" description="Acidic residues" evidence="1">
    <location>
        <begin position="139"/>
        <end position="157"/>
    </location>
</feature>
<feature type="region of interest" description="Disordered" evidence="1">
    <location>
        <begin position="215"/>
        <end position="256"/>
    </location>
</feature>
<dbReference type="InterPro" id="IPR012438">
    <property type="entry name" value="DUF1639"/>
</dbReference>
<dbReference type="PANTHER" id="PTHR33130:SF43">
    <property type="entry name" value="OS01G0688600 PROTEIN"/>
    <property type="match status" value="1"/>
</dbReference>
<feature type="compositionally biased region" description="Basic residues" evidence="1">
    <location>
        <begin position="162"/>
        <end position="172"/>
    </location>
</feature>